<name>A0A947DHW7_9CYAN</name>
<gene>
    <name evidence="3" type="ORF">IXB50_17895</name>
</gene>
<feature type="transmembrane region" description="Helical" evidence="2">
    <location>
        <begin position="6"/>
        <end position="27"/>
    </location>
</feature>
<evidence type="ECO:0000256" key="1">
    <source>
        <dbReference type="SAM" id="Coils"/>
    </source>
</evidence>
<keyword evidence="4" id="KW-1185">Reference proteome</keyword>
<dbReference type="AlphaFoldDB" id="A0A947DHW7"/>
<keyword evidence="2" id="KW-0472">Membrane</keyword>
<evidence type="ECO:0000313" key="4">
    <source>
        <dbReference type="Proteomes" id="UP000717364"/>
    </source>
</evidence>
<protein>
    <submittedName>
        <fullName evidence="3">Uncharacterized protein</fullName>
    </submittedName>
</protein>
<feature type="coiled-coil region" evidence="1">
    <location>
        <begin position="39"/>
        <end position="84"/>
    </location>
</feature>
<keyword evidence="2" id="KW-0812">Transmembrane</keyword>
<reference evidence="3" key="2">
    <citation type="journal article" date="2021" name="Mar. Drugs">
        <title>Genome Reduction and Secondary Metabolism of the Marine Sponge-Associated Cyanobacterium Leptothoe.</title>
        <authorList>
            <person name="Konstantinou D."/>
            <person name="Popin R.V."/>
            <person name="Fewer D.P."/>
            <person name="Sivonen K."/>
            <person name="Gkelis S."/>
        </authorList>
    </citation>
    <scope>NUCLEOTIDE SEQUENCE</scope>
    <source>
        <strain evidence="3">TAU-MAC 1115</strain>
    </source>
</reference>
<accession>A0A947DHW7</accession>
<evidence type="ECO:0000256" key="2">
    <source>
        <dbReference type="SAM" id="Phobius"/>
    </source>
</evidence>
<comment type="caution">
    <text evidence="3">The sequence shown here is derived from an EMBL/GenBank/DDBJ whole genome shotgun (WGS) entry which is preliminary data.</text>
</comment>
<reference evidence="3" key="1">
    <citation type="submission" date="2020-11" db="EMBL/GenBank/DDBJ databases">
        <authorList>
            <person name="Konstantinou D."/>
            <person name="Gkelis S."/>
            <person name="Popin R."/>
            <person name="Fewer D."/>
            <person name="Sivonen K."/>
        </authorList>
    </citation>
    <scope>NUCLEOTIDE SEQUENCE</scope>
    <source>
        <strain evidence="3">TAU-MAC 1115</strain>
    </source>
</reference>
<dbReference type="Proteomes" id="UP000717364">
    <property type="component" value="Unassembled WGS sequence"/>
</dbReference>
<sequence>MKVFINQLPLIITILTALAGVIGWGIGRVRRGYGLERDINHLKRDYETLSNNCSKLFTELERRLDQAEKELAILRAVNQALIAQGPRSKTNG</sequence>
<dbReference type="RefSeq" id="WP_215610368.1">
    <property type="nucleotide sequence ID" value="NZ_JADOES010000043.1"/>
</dbReference>
<proteinExistence type="predicted"/>
<evidence type="ECO:0000313" key="3">
    <source>
        <dbReference type="EMBL" id="MBT9317300.1"/>
    </source>
</evidence>
<dbReference type="EMBL" id="JADOES010000043">
    <property type="protein sequence ID" value="MBT9317300.1"/>
    <property type="molecule type" value="Genomic_DNA"/>
</dbReference>
<keyword evidence="1" id="KW-0175">Coiled coil</keyword>
<organism evidence="3 4">
    <name type="scientific">Leptothoe spongobia TAU-MAC 1115</name>
    <dbReference type="NCBI Taxonomy" id="1967444"/>
    <lineage>
        <taxon>Bacteria</taxon>
        <taxon>Bacillati</taxon>
        <taxon>Cyanobacteriota</taxon>
        <taxon>Cyanophyceae</taxon>
        <taxon>Nodosilineales</taxon>
        <taxon>Cymatolegaceae</taxon>
        <taxon>Leptothoe</taxon>
        <taxon>Leptothoe spongobia</taxon>
    </lineage>
</organism>
<keyword evidence="2" id="KW-1133">Transmembrane helix</keyword>